<dbReference type="RefSeq" id="WP_338453028.1">
    <property type="nucleotide sequence ID" value="NZ_CP137640.1"/>
</dbReference>
<dbReference type="Pfam" id="PF16264">
    <property type="entry name" value="SatD"/>
    <property type="match status" value="1"/>
</dbReference>
<dbReference type="InterPro" id="IPR032580">
    <property type="entry name" value="SatD"/>
</dbReference>
<accession>A0ABZ2CP62</accession>
<proteinExistence type="predicted"/>
<organism evidence="1 2">
    <name type="scientific">Niallia oryzisoli</name>
    <dbReference type="NCBI Taxonomy" id="1737571"/>
    <lineage>
        <taxon>Bacteria</taxon>
        <taxon>Bacillati</taxon>
        <taxon>Bacillota</taxon>
        <taxon>Bacilli</taxon>
        <taxon>Bacillales</taxon>
        <taxon>Bacillaceae</taxon>
        <taxon>Niallia</taxon>
    </lineage>
</organism>
<gene>
    <name evidence="1" type="ORF">R4Z09_14870</name>
</gene>
<evidence type="ECO:0000313" key="2">
    <source>
        <dbReference type="Proteomes" id="UP001357223"/>
    </source>
</evidence>
<name>A0ABZ2CP62_9BACI</name>
<reference evidence="1 2" key="1">
    <citation type="submission" date="2023-10" db="EMBL/GenBank/DDBJ databases">
        <title>Niallia locisalis sp.nov. isolated from a salt pond sample.</title>
        <authorList>
            <person name="Li X.-J."/>
            <person name="Dong L."/>
        </authorList>
    </citation>
    <scope>NUCLEOTIDE SEQUENCE [LARGE SCALE GENOMIC DNA]</scope>
    <source>
        <strain evidence="1 2">DSM 29761</strain>
    </source>
</reference>
<protein>
    <submittedName>
        <fullName evidence="1">SatD family protein</fullName>
    </submittedName>
</protein>
<keyword evidence="2" id="KW-1185">Reference proteome</keyword>
<dbReference type="EMBL" id="CP137640">
    <property type="protein sequence ID" value="WVX84156.1"/>
    <property type="molecule type" value="Genomic_DNA"/>
</dbReference>
<dbReference type="Proteomes" id="UP001357223">
    <property type="component" value="Chromosome"/>
</dbReference>
<sequence length="232" mass="26768">MEMIKAVCIKADIIGSRKSGKEILLKSIVQELNHTFKKNLLTDFTVRFGDELFGIVNDFEAGYKVFRELFLLSRKYKVPLYVGVGFGNIVNKNLKNPDDVNGQAIWNSADALEILQSSTFRGKSAIQSLDKHFKFKVIIGNNNPDSSIANYMLYFILEKIKKRTEKQSKAIRLLEQFPTLNYEQIGEYLDYEGENRKANVSNLLIRAEYNIVRDTEEELIKLIHLIYSEENK</sequence>
<evidence type="ECO:0000313" key="1">
    <source>
        <dbReference type="EMBL" id="WVX84156.1"/>
    </source>
</evidence>